<dbReference type="HOGENOM" id="CLU_058490_3_1_1"/>
<dbReference type="AlphaFoldDB" id="A0A059JEC3"/>
<sequence length="246" mass="27478">MAGSKENTPEPVDSPLLVGLPDGTPRVKYTNIDDIRFLIERRATLCPKITANLQDKILIIETLVTQAHEIADGGLEMCIKQEIMKIGLKFEILGTGGARATSRTFVKEPDSSFTLPHHDWPILVIEAGVSESDTKLQMDARGWLESARSETKVAITINIDRFSSQIDFKKWEHSISTQNRTTRSSHQPAEVTETIHAKYSNGIDITGDMTIPFEKIAGRKPRNANEHDIVITKAPFESVSRMVWLV</sequence>
<organism evidence="1 2">
    <name type="scientific">Trichophyton interdigitale (strain MR816)</name>
    <dbReference type="NCBI Taxonomy" id="1215338"/>
    <lineage>
        <taxon>Eukaryota</taxon>
        <taxon>Fungi</taxon>
        <taxon>Dikarya</taxon>
        <taxon>Ascomycota</taxon>
        <taxon>Pezizomycotina</taxon>
        <taxon>Eurotiomycetes</taxon>
        <taxon>Eurotiomycetidae</taxon>
        <taxon>Onygenales</taxon>
        <taxon>Arthrodermataceae</taxon>
        <taxon>Trichophyton</taxon>
    </lineage>
</organism>
<name>A0A059JEC3_TRIIM</name>
<comment type="caution">
    <text evidence="1">The sequence shown here is derived from an EMBL/GenBank/DDBJ whole genome shotgun (WGS) entry which is preliminary data.</text>
</comment>
<protein>
    <recommendedName>
        <fullName evidence="3">Restriction endonuclease domain-containing protein</fullName>
    </recommendedName>
</protein>
<reference evidence="1 2" key="1">
    <citation type="submission" date="2014-02" db="EMBL/GenBank/DDBJ databases">
        <title>The Genome Sequence of Trichophyton interdigitale MR816.</title>
        <authorList>
            <consortium name="The Broad Institute Genomics Platform"/>
            <person name="Cuomo C.A."/>
            <person name="White T.C."/>
            <person name="Graser Y."/>
            <person name="Martinez-Rossi N."/>
            <person name="Heitman J."/>
            <person name="Young S.K."/>
            <person name="Zeng Q."/>
            <person name="Gargeya S."/>
            <person name="Abouelleil A."/>
            <person name="Alvarado L."/>
            <person name="Chapman S.B."/>
            <person name="Gainer-Dewar J."/>
            <person name="Goldberg J."/>
            <person name="Griggs A."/>
            <person name="Gujja S."/>
            <person name="Hansen M."/>
            <person name="Howarth C."/>
            <person name="Imamovic A."/>
            <person name="Larimer J."/>
            <person name="Martinez D."/>
            <person name="Murphy C."/>
            <person name="Pearson M.D."/>
            <person name="Persinoti G."/>
            <person name="Poon T."/>
            <person name="Priest M."/>
            <person name="Roberts A.D."/>
            <person name="Saif S."/>
            <person name="Shea T.D."/>
            <person name="Sykes S.N."/>
            <person name="Wortman J."/>
            <person name="Nusbaum C."/>
            <person name="Birren B."/>
        </authorList>
    </citation>
    <scope>NUCLEOTIDE SEQUENCE [LARGE SCALE GENOMIC DNA]</scope>
    <source>
        <strain evidence="1 2">MR816</strain>
    </source>
</reference>
<accession>A0A059JEC3</accession>
<dbReference type="EMBL" id="AOKY01000174">
    <property type="protein sequence ID" value="KDB25837.1"/>
    <property type="molecule type" value="Genomic_DNA"/>
</dbReference>
<gene>
    <name evidence="1" type="ORF">H109_02347</name>
</gene>
<dbReference type="Proteomes" id="UP000024533">
    <property type="component" value="Unassembled WGS sequence"/>
</dbReference>
<evidence type="ECO:0000313" key="1">
    <source>
        <dbReference type="EMBL" id="KDB25837.1"/>
    </source>
</evidence>
<dbReference type="OrthoDB" id="4172081at2759"/>
<keyword evidence="2" id="KW-1185">Reference proteome</keyword>
<proteinExistence type="predicted"/>
<dbReference type="OMA" id="KKWEHSI"/>
<evidence type="ECO:0008006" key="3">
    <source>
        <dbReference type="Google" id="ProtNLM"/>
    </source>
</evidence>
<evidence type="ECO:0000313" key="2">
    <source>
        <dbReference type="Proteomes" id="UP000024533"/>
    </source>
</evidence>